<evidence type="ECO:0000256" key="1">
    <source>
        <dbReference type="SAM" id="SignalP"/>
    </source>
</evidence>
<keyword evidence="1" id="KW-0732">Signal</keyword>
<dbReference type="EMBL" id="LR134441">
    <property type="protein sequence ID" value="VEH97463.1"/>
    <property type="molecule type" value="Genomic_DNA"/>
</dbReference>
<keyword evidence="4" id="KW-1185">Reference proteome</keyword>
<reference evidence="2 4" key="1">
    <citation type="submission" date="2014-07" db="EMBL/GenBank/DDBJ databases">
        <authorList>
            <person name="Pisani N.G."/>
            <person name="Newman J.D."/>
        </authorList>
    </citation>
    <scope>NUCLEOTIDE SEQUENCE [LARGE SCALE GENOMIC DNA]</scope>
    <source>
        <strain evidence="2 4">LMG 24720</strain>
    </source>
</reference>
<organism evidence="3 5">
    <name type="scientific">Kaistella antarctica</name>
    <dbReference type="NCBI Taxonomy" id="266748"/>
    <lineage>
        <taxon>Bacteria</taxon>
        <taxon>Pseudomonadati</taxon>
        <taxon>Bacteroidota</taxon>
        <taxon>Flavobacteriia</taxon>
        <taxon>Flavobacteriales</taxon>
        <taxon>Weeksellaceae</taxon>
        <taxon>Chryseobacterium group</taxon>
        <taxon>Kaistella</taxon>
    </lineage>
</organism>
<accession>A0A448NPF2</accession>
<dbReference type="OrthoDB" id="1252361at2"/>
<evidence type="ECO:0000313" key="2">
    <source>
        <dbReference type="EMBL" id="KEY19445.1"/>
    </source>
</evidence>
<dbReference type="EMBL" id="JPEP01000002">
    <property type="protein sequence ID" value="KEY19445.1"/>
    <property type="molecule type" value="Genomic_DNA"/>
</dbReference>
<proteinExistence type="predicted"/>
<dbReference type="KEGG" id="cant:NCTC13489_00839"/>
<feature type="signal peptide" evidence="1">
    <location>
        <begin position="1"/>
        <end position="19"/>
    </location>
</feature>
<dbReference type="AlphaFoldDB" id="A0A448NPF2"/>
<dbReference type="RefSeq" id="WP_126337109.1">
    <property type="nucleotide sequence ID" value="NZ_FOIX01000003.1"/>
</dbReference>
<evidence type="ECO:0000313" key="4">
    <source>
        <dbReference type="Proteomes" id="UP000028349"/>
    </source>
</evidence>
<evidence type="ECO:0000313" key="5">
    <source>
        <dbReference type="Proteomes" id="UP000270036"/>
    </source>
</evidence>
<sequence>MKKSLSFLFFIAIFHFVNAQVSMITSKFSQNLTKSDLPFSGDRKLYAVGIDDKNTENYFVVSKNRSGADRDELFIEKFTKKGNEFIKSFQYKLTHPINKSLAFIDNRASYSDVDKDGNYESLSLIDQHQSGPESKVEKVIGMILYQNTAYEVWISAEDEFSQNHFSANFSKLPVAVKEHFLKFWDGLNKIK</sequence>
<dbReference type="Proteomes" id="UP000270036">
    <property type="component" value="Chromosome"/>
</dbReference>
<gene>
    <name evidence="2" type="ORF">HY04_13690</name>
    <name evidence="3" type="ORF">NCTC13489_00839</name>
</gene>
<dbReference type="Proteomes" id="UP000028349">
    <property type="component" value="Unassembled WGS sequence"/>
</dbReference>
<protein>
    <submittedName>
        <fullName evidence="3">Uncharacterized protein</fullName>
    </submittedName>
</protein>
<name>A0A448NPF2_9FLAO</name>
<dbReference type="STRING" id="266748.HY04_13690"/>
<evidence type="ECO:0000313" key="3">
    <source>
        <dbReference type="EMBL" id="VEH97463.1"/>
    </source>
</evidence>
<feature type="chain" id="PRO_5019236572" evidence="1">
    <location>
        <begin position="20"/>
        <end position="191"/>
    </location>
</feature>
<reference evidence="3 5" key="2">
    <citation type="submission" date="2018-12" db="EMBL/GenBank/DDBJ databases">
        <authorList>
            <consortium name="Pathogen Informatics"/>
        </authorList>
    </citation>
    <scope>NUCLEOTIDE SEQUENCE [LARGE SCALE GENOMIC DNA]</scope>
    <source>
        <strain evidence="3 5">NCTC13489</strain>
    </source>
</reference>